<evidence type="ECO:0000256" key="2">
    <source>
        <dbReference type="ARBA" id="ARBA00022670"/>
    </source>
</evidence>
<dbReference type="Pfam" id="PF02902">
    <property type="entry name" value="Peptidase_C48"/>
    <property type="match status" value="1"/>
</dbReference>
<gene>
    <name evidence="7" type="ORF">R1sor_009803</name>
</gene>
<evidence type="ECO:0000256" key="3">
    <source>
        <dbReference type="ARBA" id="ARBA00022801"/>
    </source>
</evidence>
<feature type="compositionally biased region" description="Basic and acidic residues" evidence="5">
    <location>
        <begin position="126"/>
        <end position="137"/>
    </location>
</feature>
<sequence>MASVVELTRDVKQLEKTVEGFTIDKSRAKRRNPDADKTAEKSGDGYVKKQGKEKSGRKKSNQDEGVTDQAKEASKDVSEDEPLDVTPLRKKSHASNPGPSNITNVSSQPEATATGEKKVANQPDPVVDKRRPKRSDADGQAARTEDAAQAAIATPEDSQQAKKKKKTADEKDGSMVRHDLKLPPPVSRPFCETDFTTIARFLDAKDVRKDQNPKHKRLPPPMIATLKNWCAMTPRSHAKGYMAYVSKVEILVRRAFAKPIRLPKFGSKVKLTDLPIDAKMPSPGKKPVLDDDIRPLFDDDDDDEGDKEDPSVDLGNLVRDGQKIVTTVSNDDKLETFRTVRWITPQIYDWTDVPFLFIPVHADTHWSLIVVKLQSRGPFFPYTAIYHLDSDEPRHDFKKISGVVARWLKTVLPEGWVIEHAKQVKVLRQTNGHDCGIHVMAMTRRLISIADSLSLQLELRDLTSLLSTSDIEDLRIRLRGLAMAF</sequence>
<dbReference type="GO" id="GO:0016926">
    <property type="term" value="P:protein desumoylation"/>
    <property type="evidence" value="ECO:0007669"/>
    <property type="project" value="UniProtKB-ARBA"/>
</dbReference>
<keyword evidence="8" id="KW-1185">Reference proteome</keyword>
<feature type="region of interest" description="Disordered" evidence="5">
    <location>
        <begin position="282"/>
        <end position="312"/>
    </location>
</feature>
<organism evidence="7 8">
    <name type="scientific">Riccia sorocarpa</name>
    <dbReference type="NCBI Taxonomy" id="122646"/>
    <lineage>
        <taxon>Eukaryota</taxon>
        <taxon>Viridiplantae</taxon>
        <taxon>Streptophyta</taxon>
        <taxon>Embryophyta</taxon>
        <taxon>Marchantiophyta</taxon>
        <taxon>Marchantiopsida</taxon>
        <taxon>Marchantiidae</taxon>
        <taxon>Marchantiales</taxon>
        <taxon>Ricciaceae</taxon>
        <taxon>Riccia</taxon>
    </lineage>
</organism>
<feature type="domain" description="Ubiquitin-like protease family profile" evidence="6">
    <location>
        <begin position="250"/>
        <end position="446"/>
    </location>
</feature>
<comment type="similarity">
    <text evidence="1">Belongs to the peptidase C48 family.</text>
</comment>
<dbReference type="GO" id="GO:0008234">
    <property type="term" value="F:cysteine-type peptidase activity"/>
    <property type="evidence" value="ECO:0007669"/>
    <property type="project" value="UniProtKB-KW"/>
</dbReference>
<comment type="caution">
    <text evidence="7">The sequence shown here is derived from an EMBL/GenBank/DDBJ whole genome shotgun (WGS) entry which is preliminary data.</text>
</comment>
<keyword evidence="3" id="KW-0378">Hydrolase</keyword>
<feature type="region of interest" description="Disordered" evidence="5">
    <location>
        <begin position="1"/>
        <end position="185"/>
    </location>
</feature>
<evidence type="ECO:0000313" key="8">
    <source>
        <dbReference type="Proteomes" id="UP001633002"/>
    </source>
</evidence>
<dbReference type="Gene3D" id="3.40.395.10">
    <property type="entry name" value="Adenoviral Proteinase, Chain A"/>
    <property type="match status" value="1"/>
</dbReference>
<dbReference type="PANTHER" id="PTHR46915">
    <property type="entry name" value="UBIQUITIN-LIKE PROTEASE 4-RELATED"/>
    <property type="match status" value="1"/>
</dbReference>
<evidence type="ECO:0000259" key="6">
    <source>
        <dbReference type="PROSITE" id="PS50600"/>
    </source>
</evidence>
<feature type="compositionally biased region" description="Polar residues" evidence="5">
    <location>
        <begin position="94"/>
        <end position="111"/>
    </location>
</feature>
<dbReference type="InterPro" id="IPR038765">
    <property type="entry name" value="Papain-like_cys_pep_sf"/>
</dbReference>
<dbReference type="EMBL" id="JBJQOH010000002">
    <property type="protein sequence ID" value="KAL3695727.1"/>
    <property type="molecule type" value="Genomic_DNA"/>
</dbReference>
<protein>
    <recommendedName>
        <fullName evidence="6">Ubiquitin-like protease family profile domain-containing protein</fullName>
    </recommendedName>
</protein>
<evidence type="ECO:0000313" key="7">
    <source>
        <dbReference type="EMBL" id="KAL3695727.1"/>
    </source>
</evidence>
<dbReference type="GO" id="GO:0006508">
    <property type="term" value="P:proteolysis"/>
    <property type="evidence" value="ECO:0007669"/>
    <property type="project" value="UniProtKB-KW"/>
</dbReference>
<keyword evidence="4" id="KW-0788">Thiol protease</keyword>
<feature type="compositionally biased region" description="Basic and acidic residues" evidence="5">
    <location>
        <begin position="167"/>
        <end position="181"/>
    </location>
</feature>
<keyword evidence="2" id="KW-0645">Protease</keyword>
<evidence type="ECO:0000256" key="4">
    <source>
        <dbReference type="ARBA" id="ARBA00022807"/>
    </source>
</evidence>
<feature type="compositionally biased region" description="Basic and acidic residues" evidence="5">
    <location>
        <begin position="287"/>
        <end position="297"/>
    </location>
</feature>
<dbReference type="PANTHER" id="PTHR46915:SF2">
    <property type="entry name" value="UBIQUITIN-LIKE PROTEASE 4"/>
    <property type="match status" value="1"/>
</dbReference>
<feature type="compositionally biased region" description="Basic and acidic residues" evidence="5">
    <location>
        <begin position="7"/>
        <end position="54"/>
    </location>
</feature>
<reference evidence="7 8" key="1">
    <citation type="submission" date="2024-09" db="EMBL/GenBank/DDBJ databases">
        <title>Chromosome-scale assembly of Riccia sorocarpa.</title>
        <authorList>
            <person name="Paukszto L."/>
        </authorList>
    </citation>
    <scope>NUCLEOTIDE SEQUENCE [LARGE SCALE GENOMIC DNA]</scope>
    <source>
        <strain evidence="7">LP-2024</strain>
        <tissue evidence="7">Aerial parts of the thallus</tissue>
    </source>
</reference>
<dbReference type="PROSITE" id="PS50600">
    <property type="entry name" value="ULP_PROTEASE"/>
    <property type="match status" value="1"/>
</dbReference>
<accession>A0ABD3HZS1</accession>
<proteinExistence type="inferred from homology"/>
<evidence type="ECO:0000256" key="1">
    <source>
        <dbReference type="ARBA" id="ARBA00005234"/>
    </source>
</evidence>
<dbReference type="SUPFAM" id="SSF54001">
    <property type="entry name" value="Cysteine proteinases"/>
    <property type="match status" value="1"/>
</dbReference>
<dbReference type="Proteomes" id="UP001633002">
    <property type="component" value="Unassembled WGS sequence"/>
</dbReference>
<dbReference type="InterPro" id="IPR003653">
    <property type="entry name" value="Peptidase_C48_C"/>
</dbReference>
<dbReference type="AlphaFoldDB" id="A0ABD3HZS1"/>
<evidence type="ECO:0000256" key="5">
    <source>
        <dbReference type="SAM" id="MobiDB-lite"/>
    </source>
</evidence>
<feature type="compositionally biased region" description="Acidic residues" evidence="5">
    <location>
        <begin position="298"/>
        <end position="307"/>
    </location>
</feature>
<name>A0ABD3HZS1_9MARC</name>